<dbReference type="HAMAP" id="MF_00161">
    <property type="entry name" value="LspA"/>
    <property type="match status" value="1"/>
</dbReference>
<dbReference type="PANTHER" id="PTHR33695:SF1">
    <property type="entry name" value="LIPOPROTEIN SIGNAL PEPTIDASE"/>
    <property type="match status" value="1"/>
</dbReference>
<keyword evidence="2 9" id="KW-1003">Cell membrane</keyword>
<dbReference type="InterPro" id="IPR001872">
    <property type="entry name" value="Peptidase_A8"/>
</dbReference>
<keyword evidence="3 9" id="KW-0645">Protease</keyword>
<accession>A0A2V1HVC6</accession>
<keyword evidence="8 9" id="KW-0472">Membrane</keyword>
<evidence type="ECO:0000256" key="4">
    <source>
        <dbReference type="ARBA" id="ARBA00022692"/>
    </source>
</evidence>
<dbReference type="NCBIfam" id="TIGR00077">
    <property type="entry name" value="lspA"/>
    <property type="match status" value="1"/>
</dbReference>
<keyword evidence="5 9" id="KW-0064">Aspartyl protease</keyword>
<dbReference type="PROSITE" id="PS00855">
    <property type="entry name" value="SPASE_II"/>
    <property type="match status" value="1"/>
</dbReference>
<dbReference type="AlphaFoldDB" id="A0A2V1HVC6"/>
<reference evidence="13 14" key="1">
    <citation type="submission" date="2018-05" db="EMBL/GenBank/DDBJ databases">
        <title>Amnibacterium sp. M8JJ-5, whole genome shotgun sequence.</title>
        <authorList>
            <person name="Tuo L."/>
        </authorList>
    </citation>
    <scope>NUCLEOTIDE SEQUENCE [LARGE SCALE GENOMIC DNA]</scope>
    <source>
        <strain evidence="13 14">M8JJ-5</strain>
    </source>
</reference>
<feature type="transmembrane region" description="Helical" evidence="9">
    <location>
        <begin position="82"/>
        <end position="100"/>
    </location>
</feature>
<comment type="pathway">
    <text evidence="9">Protein modification; lipoprotein biosynthesis (signal peptide cleavage).</text>
</comment>
<dbReference type="GO" id="GO:0006508">
    <property type="term" value="P:proteolysis"/>
    <property type="evidence" value="ECO:0007669"/>
    <property type="project" value="UniProtKB-KW"/>
</dbReference>
<evidence type="ECO:0000256" key="10">
    <source>
        <dbReference type="RuleBase" id="RU000594"/>
    </source>
</evidence>
<comment type="similarity">
    <text evidence="1 9 11">Belongs to the peptidase A8 family.</text>
</comment>
<evidence type="ECO:0000256" key="12">
    <source>
        <dbReference type="SAM" id="MobiDB-lite"/>
    </source>
</evidence>
<keyword evidence="7 9" id="KW-1133">Transmembrane helix</keyword>
<dbReference type="PANTHER" id="PTHR33695">
    <property type="entry name" value="LIPOPROTEIN SIGNAL PEPTIDASE"/>
    <property type="match status" value="1"/>
</dbReference>
<comment type="catalytic activity">
    <reaction evidence="9 10">
        <text>Release of signal peptides from bacterial membrane prolipoproteins. Hydrolyzes -Xaa-Yaa-Zaa-|-(S,diacylglyceryl)Cys-, in which Xaa is hydrophobic (preferably Leu), and Yaa (Ala or Ser) and Zaa (Gly or Ala) have small, neutral side chains.</text>
        <dbReference type="EC" id="3.4.23.36"/>
    </reaction>
</comment>
<keyword evidence="6 9" id="KW-0378">Hydrolase</keyword>
<comment type="caution">
    <text evidence="9">Lacks conserved residue(s) required for the propagation of feature annotation.</text>
</comment>
<evidence type="ECO:0000256" key="9">
    <source>
        <dbReference type="HAMAP-Rule" id="MF_00161"/>
    </source>
</evidence>
<comment type="subcellular location">
    <subcellularLocation>
        <location evidence="9">Cell membrane</location>
        <topology evidence="9">Multi-pass membrane protein</topology>
    </subcellularLocation>
</comment>
<feature type="transmembrane region" description="Helical" evidence="9">
    <location>
        <begin position="120"/>
        <end position="146"/>
    </location>
</feature>
<dbReference type="GO" id="GO:0004190">
    <property type="term" value="F:aspartic-type endopeptidase activity"/>
    <property type="evidence" value="ECO:0007669"/>
    <property type="project" value="UniProtKB-UniRule"/>
</dbReference>
<evidence type="ECO:0000256" key="2">
    <source>
        <dbReference type="ARBA" id="ARBA00022475"/>
    </source>
</evidence>
<dbReference type="EC" id="3.4.23.36" evidence="9"/>
<dbReference type="UniPathway" id="UPA00665"/>
<feature type="active site" evidence="9">
    <location>
        <position position="116"/>
    </location>
</feature>
<evidence type="ECO:0000256" key="1">
    <source>
        <dbReference type="ARBA" id="ARBA00006139"/>
    </source>
</evidence>
<dbReference type="PRINTS" id="PR00781">
    <property type="entry name" value="LIPOSIGPTASE"/>
</dbReference>
<dbReference type="Pfam" id="PF01252">
    <property type="entry name" value="Peptidase_A8"/>
    <property type="match status" value="1"/>
</dbReference>
<sequence>MILLFLVAVGVFALDQLAKVWVVANLTPGASVDVLGEILRFQFVRNSGAAFSLASGSTWIFSIIAASVAVFIVWFARRIRSIAWATLFGLLLGGTLGNLFDRLFREPGFGLGHVVDFINIWMFPAIFNLADVAIVSSMGLFIILTLRGVSLDGTRSIARRRASAPSDADGGPISPEPAPRTGDTGASGSV</sequence>
<dbReference type="OrthoDB" id="4308908at2"/>
<evidence type="ECO:0000256" key="6">
    <source>
        <dbReference type="ARBA" id="ARBA00022801"/>
    </source>
</evidence>
<feature type="active site" evidence="9">
    <location>
        <position position="131"/>
    </location>
</feature>
<feature type="region of interest" description="Disordered" evidence="12">
    <location>
        <begin position="160"/>
        <end position="190"/>
    </location>
</feature>
<proteinExistence type="inferred from homology"/>
<dbReference type="EMBL" id="QEOP01000002">
    <property type="protein sequence ID" value="PVZ94940.1"/>
    <property type="molecule type" value="Genomic_DNA"/>
</dbReference>
<keyword evidence="14" id="KW-1185">Reference proteome</keyword>
<evidence type="ECO:0000256" key="3">
    <source>
        <dbReference type="ARBA" id="ARBA00022670"/>
    </source>
</evidence>
<evidence type="ECO:0000313" key="14">
    <source>
        <dbReference type="Proteomes" id="UP000244893"/>
    </source>
</evidence>
<dbReference type="GO" id="GO:0005886">
    <property type="term" value="C:plasma membrane"/>
    <property type="evidence" value="ECO:0007669"/>
    <property type="project" value="UniProtKB-SubCell"/>
</dbReference>
<feature type="transmembrane region" description="Helical" evidence="9">
    <location>
        <begin position="48"/>
        <end position="75"/>
    </location>
</feature>
<keyword evidence="4 9" id="KW-0812">Transmembrane</keyword>
<evidence type="ECO:0000313" key="13">
    <source>
        <dbReference type="EMBL" id="PVZ94940.1"/>
    </source>
</evidence>
<dbReference type="Proteomes" id="UP000244893">
    <property type="component" value="Unassembled WGS sequence"/>
</dbReference>
<protein>
    <recommendedName>
        <fullName evidence="9">Lipoprotein signal peptidase</fullName>
        <ecNumber evidence="9">3.4.23.36</ecNumber>
    </recommendedName>
    <alternativeName>
        <fullName evidence="9">Prolipoprotein signal peptidase</fullName>
    </alternativeName>
    <alternativeName>
        <fullName evidence="9">Signal peptidase II</fullName>
        <shortName evidence="9">SPase II</shortName>
    </alternativeName>
</protein>
<evidence type="ECO:0000256" key="11">
    <source>
        <dbReference type="RuleBase" id="RU004181"/>
    </source>
</evidence>
<comment type="function">
    <text evidence="9 10">This protein specifically catalyzes the removal of signal peptides from prolipoproteins.</text>
</comment>
<comment type="caution">
    <text evidence="13">The sequence shown here is derived from an EMBL/GenBank/DDBJ whole genome shotgun (WGS) entry which is preliminary data.</text>
</comment>
<evidence type="ECO:0000256" key="7">
    <source>
        <dbReference type="ARBA" id="ARBA00022989"/>
    </source>
</evidence>
<organism evidence="13 14">
    <name type="scientific">Amnibacterium flavum</name>
    <dbReference type="NCBI Taxonomy" id="2173173"/>
    <lineage>
        <taxon>Bacteria</taxon>
        <taxon>Bacillati</taxon>
        <taxon>Actinomycetota</taxon>
        <taxon>Actinomycetes</taxon>
        <taxon>Micrococcales</taxon>
        <taxon>Microbacteriaceae</taxon>
        <taxon>Amnibacterium</taxon>
    </lineage>
</organism>
<evidence type="ECO:0000256" key="5">
    <source>
        <dbReference type="ARBA" id="ARBA00022750"/>
    </source>
</evidence>
<name>A0A2V1HVC6_9MICO</name>
<evidence type="ECO:0000256" key="8">
    <source>
        <dbReference type="ARBA" id="ARBA00023136"/>
    </source>
</evidence>
<gene>
    <name evidence="9 13" type="primary">lspA</name>
    <name evidence="13" type="ORF">DDQ50_13370</name>
</gene>